<dbReference type="AlphaFoldDB" id="A0A0F8YMC6"/>
<reference evidence="2" key="1">
    <citation type="journal article" date="2015" name="Nature">
        <title>Complex archaea that bridge the gap between prokaryotes and eukaryotes.</title>
        <authorList>
            <person name="Spang A."/>
            <person name="Saw J.H."/>
            <person name="Jorgensen S.L."/>
            <person name="Zaremba-Niedzwiedzka K."/>
            <person name="Martijn J."/>
            <person name="Lind A.E."/>
            <person name="van Eijk R."/>
            <person name="Schleper C."/>
            <person name="Guy L."/>
            <person name="Ettema T.J."/>
        </authorList>
    </citation>
    <scope>NUCLEOTIDE SEQUENCE</scope>
</reference>
<dbReference type="EMBL" id="LAZR01068648">
    <property type="protein sequence ID" value="KKK49246.1"/>
    <property type="molecule type" value="Genomic_DNA"/>
</dbReference>
<dbReference type="PANTHER" id="PTHR45138:SF9">
    <property type="entry name" value="DIGUANYLATE CYCLASE DGCM-RELATED"/>
    <property type="match status" value="1"/>
</dbReference>
<organism evidence="2">
    <name type="scientific">marine sediment metagenome</name>
    <dbReference type="NCBI Taxonomy" id="412755"/>
    <lineage>
        <taxon>unclassified sequences</taxon>
        <taxon>metagenomes</taxon>
        <taxon>ecological metagenomes</taxon>
    </lineage>
</organism>
<evidence type="ECO:0000313" key="2">
    <source>
        <dbReference type="EMBL" id="KKK49246.1"/>
    </source>
</evidence>
<dbReference type="PANTHER" id="PTHR45138">
    <property type="entry name" value="REGULATORY COMPONENTS OF SENSORY TRANSDUCTION SYSTEM"/>
    <property type="match status" value="1"/>
</dbReference>
<dbReference type="GO" id="GO:0043709">
    <property type="term" value="P:cell adhesion involved in single-species biofilm formation"/>
    <property type="evidence" value="ECO:0007669"/>
    <property type="project" value="TreeGrafter"/>
</dbReference>
<dbReference type="GO" id="GO:0005886">
    <property type="term" value="C:plasma membrane"/>
    <property type="evidence" value="ECO:0007669"/>
    <property type="project" value="TreeGrafter"/>
</dbReference>
<accession>A0A0F8YMC6</accession>
<dbReference type="InterPro" id="IPR029787">
    <property type="entry name" value="Nucleotide_cyclase"/>
</dbReference>
<feature type="non-terminal residue" evidence="2">
    <location>
        <position position="1"/>
    </location>
</feature>
<feature type="domain" description="GGDEF" evidence="1">
    <location>
        <begin position="1"/>
        <end position="71"/>
    </location>
</feature>
<comment type="caution">
    <text evidence="2">The sequence shown here is derived from an EMBL/GenBank/DDBJ whole genome shotgun (WGS) entry which is preliminary data.</text>
</comment>
<dbReference type="GO" id="GO:0052621">
    <property type="term" value="F:diguanylate cyclase activity"/>
    <property type="evidence" value="ECO:0007669"/>
    <property type="project" value="TreeGrafter"/>
</dbReference>
<dbReference type="SUPFAM" id="SSF55073">
    <property type="entry name" value="Nucleotide cyclase"/>
    <property type="match status" value="1"/>
</dbReference>
<dbReference type="PROSITE" id="PS50887">
    <property type="entry name" value="GGDEF"/>
    <property type="match status" value="1"/>
</dbReference>
<dbReference type="Gene3D" id="3.30.70.270">
    <property type="match status" value="1"/>
</dbReference>
<dbReference type="InterPro" id="IPR000160">
    <property type="entry name" value="GGDEF_dom"/>
</dbReference>
<gene>
    <name evidence="2" type="ORF">LCGC14_3137000</name>
</gene>
<dbReference type="InterPro" id="IPR043128">
    <property type="entry name" value="Rev_trsase/Diguanyl_cyclase"/>
</dbReference>
<name>A0A0F8YMC6_9ZZZZ</name>
<proteinExistence type="predicted"/>
<evidence type="ECO:0000259" key="1">
    <source>
        <dbReference type="PROSITE" id="PS50887"/>
    </source>
</evidence>
<dbReference type="GO" id="GO:1902201">
    <property type="term" value="P:negative regulation of bacterial-type flagellum-dependent cell motility"/>
    <property type="evidence" value="ECO:0007669"/>
    <property type="project" value="TreeGrafter"/>
</dbReference>
<sequence>VVVCPETSKSGVEQLAQALRRDFDGHDIGVSMGAADDGLHGSSPEELLARADAAMYRQKQTGARRSEAGEAIRIRSR</sequence>
<protein>
    <recommendedName>
        <fullName evidence="1">GGDEF domain-containing protein</fullName>
    </recommendedName>
</protein>
<dbReference type="InterPro" id="IPR050469">
    <property type="entry name" value="Diguanylate_Cyclase"/>
</dbReference>